<accession>A0A562S1Y0</accession>
<dbReference type="CDD" id="cd00009">
    <property type="entry name" value="AAA"/>
    <property type="match status" value="1"/>
</dbReference>
<protein>
    <submittedName>
        <fullName evidence="4">DNA-binding NtrC family response regulator</fullName>
    </submittedName>
</protein>
<gene>
    <name evidence="4" type="ORF">LZ24_00753</name>
</gene>
<dbReference type="GO" id="GO:0003677">
    <property type="term" value="F:DNA binding"/>
    <property type="evidence" value="ECO:0007669"/>
    <property type="project" value="UniProtKB-KW"/>
</dbReference>
<sequence length="495" mass="56727">MPPRKRLSESERNFFELVFKAGMTNPFSDDRSQLDAAIAGVFPETDRQERIRRMVEEVSRKISLLEREGRASLDAYEGRDKVLLRTTFLFELFYAFRRKFDALIETQMEAGNAPVRVPFTKEALALLQRRGLKTRHTFELAFQLRRAYHFIDRSLSGRSPSMKKFRESLWNNVFTRNLDLYERYLVNRMEDFSTLILGETGTGKGSAAAAIGRSGYIPFDPEKERFVESFTLAFVPLNLSQFPESLMESELFGHKKGAFTGAVEDFKGVFARCSPHGAIFLDEIGEVSTPVQIKLLNVLQERIFYPVGSHEAMRFHGRVIAATNKSLQELREKVFRDDFYYRLSSDIIEVPPLRQRIREDPAELDTLLDHTVTRLVGVPSPELVEMAKKTLAQRPGPDYPWPGNVREVEQAVRRILLTSVYEGEKRSRPVSLDAHILEGIESGTLTAQELLMVYCARRYEVSRTYEEVARQTGLDRRTVKKYIDGWRAAQGGQGG</sequence>
<comment type="caution">
    <text evidence="4">The sequence shown here is derived from an EMBL/GenBank/DDBJ whole genome shotgun (WGS) entry which is preliminary data.</text>
</comment>
<reference evidence="4 5" key="1">
    <citation type="submission" date="2019-07" db="EMBL/GenBank/DDBJ databases">
        <title>Genome sequencing of 100 strains of the haloalkaliphilic chemolithoautotrophic sulfur-oxidizing bacterium Thioalkalivibrio.</title>
        <authorList>
            <person name="Muyzer G."/>
        </authorList>
    </citation>
    <scope>NUCLEOTIDE SEQUENCE [LARGE SCALE GENOMIC DNA]</scope>
    <source>
        <strain evidence="4 5">ASO4-4</strain>
    </source>
</reference>
<dbReference type="InterPro" id="IPR003593">
    <property type="entry name" value="AAA+_ATPase"/>
</dbReference>
<dbReference type="EMBL" id="VLLC01000004">
    <property type="protein sequence ID" value="TWI75302.1"/>
    <property type="molecule type" value="Genomic_DNA"/>
</dbReference>
<name>A0A562S1Y0_9BACT</name>
<keyword evidence="1" id="KW-0547">Nucleotide-binding</keyword>
<dbReference type="InterPro" id="IPR002078">
    <property type="entry name" value="Sigma_54_int"/>
</dbReference>
<dbReference type="Gene3D" id="3.40.50.300">
    <property type="entry name" value="P-loop containing nucleotide triphosphate hydrolases"/>
    <property type="match status" value="1"/>
</dbReference>
<dbReference type="SMART" id="SM00382">
    <property type="entry name" value="AAA"/>
    <property type="match status" value="1"/>
</dbReference>
<keyword evidence="4" id="KW-0238">DNA-binding</keyword>
<keyword evidence="2" id="KW-0067">ATP-binding</keyword>
<dbReference type="PANTHER" id="PTHR32071:SF122">
    <property type="entry name" value="SIGMA FACTOR"/>
    <property type="match status" value="1"/>
</dbReference>
<dbReference type="PANTHER" id="PTHR32071">
    <property type="entry name" value="TRANSCRIPTIONAL REGULATORY PROTEIN"/>
    <property type="match status" value="1"/>
</dbReference>
<evidence type="ECO:0000313" key="4">
    <source>
        <dbReference type="EMBL" id="TWI75302.1"/>
    </source>
</evidence>
<evidence type="ECO:0000259" key="3">
    <source>
        <dbReference type="PROSITE" id="PS50045"/>
    </source>
</evidence>
<dbReference type="GO" id="GO:0005524">
    <property type="term" value="F:ATP binding"/>
    <property type="evidence" value="ECO:0007669"/>
    <property type="project" value="UniProtKB-KW"/>
</dbReference>
<dbReference type="RefSeq" id="WP_144682478.1">
    <property type="nucleotide sequence ID" value="NZ_VLLC01000004.1"/>
</dbReference>
<dbReference type="InterPro" id="IPR027417">
    <property type="entry name" value="P-loop_NTPase"/>
</dbReference>
<evidence type="ECO:0000256" key="2">
    <source>
        <dbReference type="ARBA" id="ARBA00022840"/>
    </source>
</evidence>
<dbReference type="PROSITE" id="PS50045">
    <property type="entry name" value="SIGMA54_INTERACT_4"/>
    <property type="match status" value="1"/>
</dbReference>
<dbReference type="AlphaFoldDB" id="A0A562S1Y0"/>
<proteinExistence type="predicted"/>
<dbReference type="OrthoDB" id="9814761at2"/>
<feature type="domain" description="Sigma-54 factor interaction" evidence="3">
    <location>
        <begin position="155"/>
        <end position="417"/>
    </location>
</feature>
<keyword evidence="5" id="KW-1185">Reference proteome</keyword>
<evidence type="ECO:0000256" key="1">
    <source>
        <dbReference type="ARBA" id="ARBA00022741"/>
    </source>
</evidence>
<dbReference type="SUPFAM" id="SSF52540">
    <property type="entry name" value="P-loop containing nucleoside triphosphate hydrolases"/>
    <property type="match status" value="1"/>
</dbReference>
<organism evidence="4 5">
    <name type="scientific">Desulfobotulus alkaliphilus</name>
    <dbReference type="NCBI Taxonomy" id="622671"/>
    <lineage>
        <taxon>Bacteria</taxon>
        <taxon>Pseudomonadati</taxon>
        <taxon>Thermodesulfobacteriota</taxon>
        <taxon>Desulfobacteria</taxon>
        <taxon>Desulfobacterales</taxon>
        <taxon>Desulfobacteraceae</taxon>
        <taxon>Desulfobotulus</taxon>
    </lineage>
</organism>
<evidence type="ECO:0000313" key="5">
    <source>
        <dbReference type="Proteomes" id="UP000318307"/>
    </source>
</evidence>
<dbReference type="GO" id="GO:0006355">
    <property type="term" value="P:regulation of DNA-templated transcription"/>
    <property type="evidence" value="ECO:0007669"/>
    <property type="project" value="InterPro"/>
</dbReference>
<dbReference type="Proteomes" id="UP000318307">
    <property type="component" value="Unassembled WGS sequence"/>
</dbReference>
<dbReference type="Gene3D" id="1.10.8.60">
    <property type="match status" value="1"/>
</dbReference>
<dbReference type="Pfam" id="PF00158">
    <property type="entry name" value="Sigma54_activat"/>
    <property type="match status" value="1"/>
</dbReference>